<feature type="transmembrane region" description="Helical" evidence="1">
    <location>
        <begin position="89"/>
        <end position="108"/>
    </location>
</feature>
<dbReference type="RefSeq" id="WP_182014393.1">
    <property type="nucleotide sequence ID" value="NZ_CP055904.1"/>
</dbReference>
<dbReference type="Proteomes" id="UP000514462">
    <property type="component" value="Chromosome"/>
</dbReference>
<keyword evidence="1" id="KW-0472">Membrane</keyword>
<feature type="transmembrane region" description="Helical" evidence="1">
    <location>
        <begin position="24"/>
        <end position="45"/>
    </location>
</feature>
<keyword evidence="1" id="KW-0812">Transmembrane</keyword>
<dbReference type="Pfam" id="PF16931">
    <property type="entry name" value="Phage_holin_8"/>
    <property type="match status" value="1"/>
</dbReference>
<dbReference type="EMBL" id="CP055904">
    <property type="protein sequence ID" value="QMR40325.1"/>
    <property type="molecule type" value="Genomic_DNA"/>
</dbReference>
<protein>
    <submittedName>
        <fullName evidence="2">Uncharacterized protein</fullName>
    </submittedName>
</protein>
<evidence type="ECO:0000256" key="1">
    <source>
        <dbReference type="SAM" id="Phobius"/>
    </source>
</evidence>
<evidence type="ECO:0000313" key="2">
    <source>
        <dbReference type="EMBL" id="QMR40325.1"/>
    </source>
</evidence>
<dbReference type="InterPro" id="IPR032637">
    <property type="entry name" value="Phage_holin-like"/>
</dbReference>
<organism evidence="2 3">
    <name type="scientific">Klebsiella aerogenes</name>
    <name type="common">Enterobacter aerogenes</name>
    <dbReference type="NCBI Taxonomy" id="548"/>
    <lineage>
        <taxon>Bacteria</taxon>
        <taxon>Pseudomonadati</taxon>
        <taxon>Pseudomonadota</taxon>
        <taxon>Gammaproteobacteria</taxon>
        <taxon>Enterobacterales</taxon>
        <taxon>Enterobacteriaceae</taxon>
        <taxon>Klebsiella/Raoultella group</taxon>
        <taxon>Klebsiella</taxon>
    </lineage>
</organism>
<gene>
    <name evidence="2" type="ORF">HV331_12900</name>
</gene>
<dbReference type="AlphaFoldDB" id="A0AAP9U5L7"/>
<keyword evidence="1" id="KW-1133">Transmembrane helix</keyword>
<feature type="transmembrane region" description="Helical" evidence="1">
    <location>
        <begin position="57"/>
        <end position="77"/>
    </location>
</feature>
<evidence type="ECO:0000313" key="3">
    <source>
        <dbReference type="Proteomes" id="UP000514462"/>
    </source>
</evidence>
<reference evidence="3" key="1">
    <citation type="submission" date="2020-06" db="EMBL/GenBank/DDBJ databases">
        <title>REHAB project genomes.</title>
        <authorList>
            <person name="Shaw L.P."/>
        </authorList>
    </citation>
    <scope>NUCLEOTIDE SEQUENCE [LARGE SCALE GENOMIC DNA]</scope>
    <source>
        <strain evidence="3">RHBSTW-00938</strain>
    </source>
</reference>
<proteinExistence type="predicted"/>
<sequence>MADPVISTSAKAGLTVFGVSLAGLMPQIDSGVLVAATFGALIFVLTNKEYSLLTRWLLLLPSIAAGVTAAPFTSSLITAITPDSVEAKMPIGALVASAVVVKVLMTFANDPGAVFRALFSSVSNLFKGGGNAK</sequence>
<accession>A0AAP9U5L7</accession>
<name>A0AAP9U5L7_KLEAE</name>